<accession>A0A1V8M6Y4</accession>
<dbReference type="PANTHER" id="PTHR42786">
    <property type="entry name" value="TRNA/RRNA METHYLTRANSFERASE"/>
    <property type="match status" value="1"/>
</dbReference>
<comment type="caution">
    <text evidence="7">The sequence shown here is derived from an EMBL/GenBank/DDBJ whole genome shotgun (WGS) entry which is preliminary data.</text>
</comment>
<dbReference type="EC" id="2.1.1.200" evidence="5"/>
<dbReference type="PANTHER" id="PTHR42786:SF2">
    <property type="entry name" value="TRNA (CYTIDINE_URIDINE-2'-O-)-METHYLTRANSFERASE TRMJ"/>
    <property type="match status" value="1"/>
</dbReference>
<comment type="catalytic activity">
    <reaction evidence="5">
        <text>cytidine(32) in tRNA + S-adenosyl-L-methionine = 2'-O-methylcytidine(32) in tRNA + S-adenosyl-L-homocysteine + H(+)</text>
        <dbReference type="Rhea" id="RHEA:42932"/>
        <dbReference type="Rhea" id="RHEA-COMP:10288"/>
        <dbReference type="Rhea" id="RHEA-COMP:10289"/>
        <dbReference type="ChEBI" id="CHEBI:15378"/>
        <dbReference type="ChEBI" id="CHEBI:57856"/>
        <dbReference type="ChEBI" id="CHEBI:59789"/>
        <dbReference type="ChEBI" id="CHEBI:74495"/>
        <dbReference type="ChEBI" id="CHEBI:82748"/>
        <dbReference type="EC" id="2.1.1.200"/>
    </reaction>
</comment>
<dbReference type="CDD" id="cd18093">
    <property type="entry name" value="SpoU-like_TrmJ"/>
    <property type="match status" value="1"/>
</dbReference>
<comment type="subunit">
    <text evidence="5">Homodimer.</text>
</comment>
<comment type="function">
    <text evidence="5">Catalyzes the formation of 2'O-methylated cytidine (Cm32) or 2'O-methylated uridine (Um32) at position 32 in tRNA.</text>
</comment>
<dbReference type="Gene3D" id="3.40.1280.10">
    <property type="match status" value="1"/>
</dbReference>
<proteinExistence type="inferred from homology"/>
<name>A0A1V8M6Y4_9GAMM</name>
<comment type="subcellular location">
    <subcellularLocation>
        <location evidence="5">Cytoplasm</location>
    </subcellularLocation>
</comment>
<keyword evidence="4 5" id="KW-0949">S-adenosyl-L-methionine</keyword>
<dbReference type="STRING" id="1420851.AU255_05230"/>
<dbReference type="InterPro" id="IPR001537">
    <property type="entry name" value="SpoU_MeTrfase"/>
</dbReference>
<dbReference type="InterPro" id="IPR029026">
    <property type="entry name" value="tRNA_m1G_MTases_N"/>
</dbReference>
<dbReference type="Proteomes" id="UP000191980">
    <property type="component" value="Unassembled WGS sequence"/>
</dbReference>
<dbReference type="GO" id="GO:0160206">
    <property type="term" value="F:tRNA (cytidine(32)/uridine(32)-2'-O)-methyltransferase activity"/>
    <property type="evidence" value="ECO:0007669"/>
    <property type="project" value="UniProtKB-EC"/>
</dbReference>
<evidence type="ECO:0000259" key="6">
    <source>
        <dbReference type="Pfam" id="PF00588"/>
    </source>
</evidence>
<dbReference type="GO" id="GO:0005829">
    <property type="term" value="C:cytosol"/>
    <property type="evidence" value="ECO:0007669"/>
    <property type="project" value="TreeGrafter"/>
</dbReference>
<organism evidence="7 8">
    <name type="scientific">Methyloprofundus sedimenti</name>
    <dbReference type="NCBI Taxonomy" id="1420851"/>
    <lineage>
        <taxon>Bacteria</taxon>
        <taxon>Pseudomonadati</taxon>
        <taxon>Pseudomonadota</taxon>
        <taxon>Gammaproteobacteria</taxon>
        <taxon>Methylococcales</taxon>
        <taxon>Methylococcaceae</taxon>
        <taxon>Methyloprofundus</taxon>
    </lineage>
</organism>
<dbReference type="AlphaFoldDB" id="A0A1V8M6Y4"/>
<comment type="catalytic activity">
    <reaction evidence="5">
        <text>uridine(32) in tRNA + S-adenosyl-L-methionine = 2'-O-methyluridine(32) in tRNA + S-adenosyl-L-homocysteine + H(+)</text>
        <dbReference type="Rhea" id="RHEA:42936"/>
        <dbReference type="Rhea" id="RHEA-COMP:10107"/>
        <dbReference type="Rhea" id="RHEA-COMP:10290"/>
        <dbReference type="ChEBI" id="CHEBI:15378"/>
        <dbReference type="ChEBI" id="CHEBI:57856"/>
        <dbReference type="ChEBI" id="CHEBI:59789"/>
        <dbReference type="ChEBI" id="CHEBI:65315"/>
        <dbReference type="ChEBI" id="CHEBI:74478"/>
        <dbReference type="EC" id="2.1.1.200"/>
    </reaction>
</comment>
<dbReference type="EMBL" id="LPUF01000001">
    <property type="protein sequence ID" value="OQK17292.1"/>
    <property type="molecule type" value="Genomic_DNA"/>
</dbReference>
<evidence type="ECO:0000313" key="7">
    <source>
        <dbReference type="EMBL" id="OQK17292.1"/>
    </source>
</evidence>
<evidence type="ECO:0000256" key="2">
    <source>
        <dbReference type="ARBA" id="ARBA00022603"/>
    </source>
</evidence>
<dbReference type="GO" id="GO:0106339">
    <property type="term" value="F:tRNA (cytidine(32)-2'-O)-methyltransferase activity"/>
    <property type="evidence" value="ECO:0007669"/>
    <property type="project" value="RHEA"/>
</dbReference>
<dbReference type="SUPFAM" id="SSF75217">
    <property type="entry name" value="alpha/beta knot"/>
    <property type="match status" value="1"/>
</dbReference>
<reference evidence="7 8" key="1">
    <citation type="submission" date="2015-12" db="EMBL/GenBank/DDBJ databases">
        <authorList>
            <person name="Shamseldin A."/>
            <person name="Moawad H."/>
            <person name="Abd El-Rahim W.M."/>
            <person name="Sadowsky M.J."/>
        </authorList>
    </citation>
    <scope>NUCLEOTIDE SEQUENCE [LARGE SCALE GENOMIC DNA]</scope>
    <source>
        <strain evidence="7 8">WF1</strain>
    </source>
</reference>
<dbReference type="PIRSF" id="PIRSF004808">
    <property type="entry name" value="LasT"/>
    <property type="match status" value="1"/>
</dbReference>
<protein>
    <recommendedName>
        <fullName evidence="5">tRNA (cytidine/uridine-2'-O-)-methyltransferase TrmJ</fullName>
        <ecNumber evidence="5">2.1.1.200</ecNumber>
    </recommendedName>
    <alternativeName>
        <fullName evidence="5">tRNA (cytidine(32)/uridine(32)-2'-O)-methyltransferase</fullName>
    </alternativeName>
    <alternativeName>
        <fullName evidence="5">tRNA Cm32/Um32 methyltransferase</fullName>
    </alternativeName>
</protein>
<dbReference type="Gene3D" id="1.10.8.590">
    <property type="match status" value="1"/>
</dbReference>
<dbReference type="GO" id="GO:0002128">
    <property type="term" value="P:tRNA nucleoside ribose methylation"/>
    <property type="evidence" value="ECO:0007669"/>
    <property type="project" value="TreeGrafter"/>
</dbReference>
<evidence type="ECO:0000256" key="1">
    <source>
        <dbReference type="ARBA" id="ARBA00007228"/>
    </source>
</evidence>
<evidence type="ECO:0000256" key="5">
    <source>
        <dbReference type="RuleBase" id="RU362024"/>
    </source>
</evidence>
<keyword evidence="5" id="KW-0819">tRNA processing</keyword>
<keyword evidence="8" id="KW-1185">Reference proteome</keyword>
<keyword evidence="2 5" id="KW-0489">Methyltransferase</keyword>
<keyword evidence="3 7" id="KW-0808">Transferase</keyword>
<dbReference type="InterPro" id="IPR029028">
    <property type="entry name" value="Alpha/beta_knot_MTases"/>
</dbReference>
<evidence type="ECO:0000313" key="8">
    <source>
        <dbReference type="Proteomes" id="UP000191980"/>
    </source>
</evidence>
<evidence type="ECO:0000256" key="4">
    <source>
        <dbReference type="ARBA" id="ARBA00022691"/>
    </source>
</evidence>
<dbReference type="FunFam" id="3.40.1280.10:FF:000006">
    <property type="entry name" value="Uncharacterized tRNA/rRNA methyltransferase HI_0380"/>
    <property type="match status" value="1"/>
</dbReference>
<feature type="domain" description="tRNA/rRNA methyltransferase SpoU type" evidence="6">
    <location>
        <begin position="5"/>
        <end position="154"/>
    </location>
</feature>
<comment type="similarity">
    <text evidence="1">Belongs to the class IV-like SAM-binding methyltransferase superfamily. RNA methyltransferase TrmH family.</text>
</comment>
<dbReference type="Pfam" id="PF00588">
    <property type="entry name" value="SpoU_methylase"/>
    <property type="match status" value="1"/>
</dbReference>
<keyword evidence="5" id="KW-0963">Cytoplasm</keyword>
<dbReference type="NCBIfam" id="TIGR00050">
    <property type="entry name" value="rRNA_methyl_1"/>
    <property type="match status" value="1"/>
</dbReference>
<dbReference type="RefSeq" id="WP_080521902.1">
    <property type="nucleotide sequence ID" value="NZ_LPUF01000001.1"/>
</dbReference>
<evidence type="ECO:0000256" key="3">
    <source>
        <dbReference type="ARBA" id="ARBA00022679"/>
    </source>
</evidence>
<dbReference type="GO" id="GO:0003723">
    <property type="term" value="F:RNA binding"/>
    <property type="evidence" value="ECO:0007669"/>
    <property type="project" value="InterPro"/>
</dbReference>
<dbReference type="InterPro" id="IPR004384">
    <property type="entry name" value="RNA_MeTrfase_TrmJ/LasT"/>
</dbReference>
<gene>
    <name evidence="5" type="primary">trmJ</name>
    <name evidence="7" type="ORF">AU255_05230</name>
</gene>
<dbReference type="OrthoDB" id="9806346at2"/>
<sequence>MLSNIRIVLVETSHPGNIGAVARAMKNMCMSELYLVAPKIFPSADATSRASGADDILASAVRCDSLQEAIADCQLVIGASARSRTIAVPEESPRACAERLAIEAQNKKVAILFGRENSGLKNHELDLCQTLLTIPSNADYSSLNIAAAVQVVCYELLVASSQAAVEPELRDVSLASSAQMESFYEHLYQALNEIGFINPDKSTSIMRRLRRVYHRAALDTKELDILRGILKKSTAILHKKYD</sequence>